<feature type="non-terminal residue" evidence="1">
    <location>
        <position position="48"/>
    </location>
</feature>
<proteinExistence type="predicted"/>
<organism evidence="1 2">
    <name type="scientific">Gigaspora margarita</name>
    <dbReference type="NCBI Taxonomy" id="4874"/>
    <lineage>
        <taxon>Eukaryota</taxon>
        <taxon>Fungi</taxon>
        <taxon>Fungi incertae sedis</taxon>
        <taxon>Mucoromycota</taxon>
        <taxon>Glomeromycotina</taxon>
        <taxon>Glomeromycetes</taxon>
        <taxon>Diversisporales</taxon>
        <taxon>Gigasporaceae</taxon>
        <taxon>Gigaspora</taxon>
    </lineage>
</organism>
<evidence type="ECO:0000313" key="1">
    <source>
        <dbReference type="EMBL" id="CAG8580170.1"/>
    </source>
</evidence>
<comment type="caution">
    <text evidence="1">The sequence shown here is derived from an EMBL/GenBank/DDBJ whole genome shotgun (WGS) entry which is preliminary data.</text>
</comment>
<gene>
    <name evidence="1" type="ORF">GMARGA_LOCUS5909</name>
</gene>
<dbReference type="Proteomes" id="UP000789901">
    <property type="component" value="Unassembled WGS sequence"/>
</dbReference>
<reference evidence="1 2" key="1">
    <citation type="submission" date="2021-06" db="EMBL/GenBank/DDBJ databases">
        <authorList>
            <person name="Kallberg Y."/>
            <person name="Tangrot J."/>
            <person name="Rosling A."/>
        </authorList>
    </citation>
    <scope>NUCLEOTIDE SEQUENCE [LARGE SCALE GENOMIC DNA]</scope>
    <source>
        <strain evidence="1 2">120-4 pot B 10/14</strain>
    </source>
</reference>
<protein>
    <submittedName>
        <fullName evidence="1">27796_t:CDS:1</fullName>
    </submittedName>
</protein>
<accession>A0ABN7UEY7</accession>
<evidence type="ECO:0000313" key="2">
    <source>
        <dbReference type="Proteomes" id="UP000789901"/>
    </source>
</evidence>
<dbReference type="EMBL" id="CAJVQB010002584">
    <property type="protein sequence ID" value="CAG8580170.1"/>
    <property type="molecule type" value="Genomic_DNA"/>
</dbReference>
<keyword evidence="2" id="KW-1185">Reference proteome</keyword>
<sequence length="48" mass="5744">MVIKNYDSNNMNDGAIYTSDFNNTSKLINTYKFIDMNEHNDYINQQYK</sequence>
<name>A0ABN7UEY7_GIGMA</name>